<dbReference type="Proteomes" id="UP000594638">
    <property type="component" value="Unassembled WGS sequence"/>
</dbReference>
<gene>
    <name evidence="1" type="ORF">OLEA9_A037978</name>
</gene>
<dbReference type="AlphaFoldDB" id="A0A8S0TC29"/>
<dbReference type="Pfam" id="PF05904">
    <property type="entry name" value="DUF863"/>
    <property type="match status" value="1"/>
</dbReference>
<reference evidence="1 2" key="1">
    <citation type="submission" date="2019-12" db="EMBL/GenBank/DDBJ databases">
        <authorList>
            <person name="Alioto T."/>
            <person name="Alioto T."/>
            <person name="Gomez Garrido J."/>
        </authorList>
    </citation>
    <scope>NUCLEOTIDE SEQUENCE [LARGE SCALE GENOMIC DNA]</scope>
</reference>
<evidence type="ECO:0000313" key="1">
    <source>
        <dbReference type="EMBL" id="CAA3001564.1"/>
    </source>
</evidence>
<dbReference type="EMBL" id="CACTIH010005766">
    <property type="protein sequence ID" value="CAA3001564.1"/>
    <property type="molecule type" value="Genomic_DNA"/>
</dbReference>
<accession>A0A8S0TC29</accession>
<evidence type="ECO:0000313" key="2">
    <source>
        <dbReference type="Proteomes" id="UP000594638"/>
    </source>
</evidence>
<organism evidence="1 2">
    <name type="scientific">Olea europaea subsp. europaea</name>
    <dbReference type="NCBI Taxonomy" id="158383"/>
    <lineage>
        <taxon>Eukaryota</taxon>
        <taxon>Viridiplantae</taxon>
        <taxon>Streptophyta</taxon>
        <taxon>Embryophyta</taxon>
        <taxon>Tracheophyta</taxon>
        <taxon>Spermatophyta</taxon>
        <taxon>Magnoliopsida</taxon>
        <taxon>eudicotyledons</taxon>
        <taxon>Gunneridae</taxon>
        <taxon>Pentapetalae</taxon>
        <taxon>asterids</taxon>
        <taxon>lamiids</taxon>
        <taxon>Lamiales</taxon>
        <taxon>Oleaceae</taxon>
        <taxon>Oleeae</taxon>
        <taxon>Olea</taxon>
    </lineage>
</organism>
<comment type="caution">
    <text evidence="1">The sequence shown here is derived from an EMBL/GenBank/DDBJ whole genome shotgun (WGS) entry which is preliminary data.</text>
</comment>
<dbReference type="Gramene" id="OE9A037978T1">
    <property type="protein sequence ID" value="OE9A037978C1"/>
    <property type="gene ID" value="OE9A037978"/>
</dbReference>
<dbReference type="PANTHER" id="PTHR33167:SF63">
    <property type="entry name" value="MYB-CC TYPE TRANSCRIPTION FACTOR LHEQLE-CONTAINING DOMAIN-CONTAINING PROTEIN"/>
    <property type="match status" value="1"/>
</dbReference>
<sequence>MSVNFPTVVYIQLNVRDVVPLTHVTSSNDSFWSQIFCFIVLIVGMGTKIQANTCLPQCYSVMDIDGNSSNYTKSVYQDDQLLRNGQYHYLPMSEKSSNGYFKYDLEVARQTILKHESIFRNQLQELHRLYKIQRDLMNEIKSGRLDKDHINAENSRSSPLFSAVPPEDAKRTWDVPHSSSLHSVIGHLSTSGTSTGQSPLRFIACKSMPVCPSFQDTGCLKNVEPIISTGMFVGRTSVSYPVGNPVRADGSVNANLGFQVSLKDFFINSVDGRTNCGSSWNEKGPLTNDSGAGKMRSNGHSSIGSCCLGNSPTSFQSVLAEPRNEFLMHCRPDEHNSAAPGKRTLFDVEISEGNNGQLGAASNMSNQNHKTDSVNSESLYASLWTKTCSTLGAKFAVGNVNDRNNERTGSLNSKDLDGCFSIGFDSIKMPNQCAESDPVKCFKSSDCMSSMLQDFLNTDSDQSENFQKKATPQHNPMVTDCQINQESPKGKLPWFLRKPQYSGEQTKESKSSYFMNIDSLKDYSHQFFNRNKIADDSSETFSTKHETSSPMAVVDTEVGRIDKVNDGTDAKKVLGFPISDMFCTSTNSSSGVGSNSAGKVLKDKAVLINQLEPKDFVLQKGLNNYVSGLRYHIDLNLSLDEEEAQLAPTGAIKIATTEIDLEAPTVFDTDDTSPKRAEVSLGNYKGPSEECVEVAAEAIIAISLSGKKILEDDETYEPLKAAARDSLKWFAEIISAQYGDNKIIVEEHSRNQTGAHDEESIPDFMDYFEFMTLKLKDMKEDSYHYKPIVLVNKEDGETGAAMLHKRPRRGQARRGKHDFQRDILPGLVSLSRHEVTEDLQTFEEILKAKSCSVDSSLSLRSATKTVRGKKRAAISPTKRALGSTPTEQSICRDLSLTGWGKRTKRLPRQRCPNVYPNRPLQCGNSMD</sequence>
<proteinExistence type="predicted"/>
<dbReference type="InterPro" id="IPR008581">
    <property type="entry name" value="DUF863_pln"/>
</dbReference>
<protein>
    <submittedName>
        <fullName evidence="1">Uncharacterized protein</fullName>
    </submittedName>
</protein>
<keyword evidence="2" id="KW-1185">Reference proteome</keyword>
<dbReference type="PANTHER" id="PTHR33167">
    <property type="entry name" value="TRANSCRIPTION FACTOR, PUTATIVE (DUF863)-RELATED"/>
    <property type="match status" value="1"/>
</dbReference>
<name>A0A8S0TC29_OLEEU</name>
<dbReference type="OrthoDB" id="630817at2759"/>